<dbReference type="InterPro" id="IPR011332">
    <property type="entry name" value="Ribosomal_zn-bd"/>
</dbReference>
<evidence type="ECO:0000256" key="4">
    <source>
        <dbReference type="ARBA" id="ARBA00022833"/>
    </source>
</evidence>
<dbReference type="STRING" id="6210.W6V214"/>
<dbReference type="GO" id="GO:1990904">
    <property type="term" value="C:ribonucleoprotein complex"/>
    <property type="evidence" value="ECO:0007669"/>
    <property type="project" value="UniProtKB-KW"/>
</dbReference>
<dbReference type="CTD" id="36335976"/>
<keyword evidence="3" id="KW-1017">Isopeptide bond</keyword>
<dbReference type="Pfam" id="PF01599">
    <property type="entry name" value="Ribosomal_S27"/>
    <property type="match status" value="1"/>
</dbReference>
<evidence type="ECO:0000259" key="7">
    <source>
        <dbReference type="PROSITE" id="PS50053"/>
    </source>
</evidence>
<dbReference type="PROSITE" id="PS50053">
    <property type="entry name" value="UBIQUITIN_2"/>
    <property type="match status" value="1"/>
</dbReference>
<dbReference type="GO" id="GO:0006412">
    <property type="term" value="P:translation"/>
    <property type="evidence" value="ECO:0007669"/>
    <property type="project" value="InterPro"/>
</dbReference>
<dbReference type="OrthoDB" id="428577at2759"/>
<keyword evidence="5 8" id="KW-0689">Ribosomal protein</keyword>
<comment type="caution">
    <text evidence="8">The sequence shown here is derived from an EMBL/GenBank/DDBJ whole genome shotgun (WGS) entry which is preliminary data.</text>
</comment>
<gene>
    <name evidence="8" type="ORF">EGR_00261</name>
</gene>
<dbReference type="SUPFAM" id="SSF54236">
    <property type="entry name" value="Ubiquitin-like"/>
    <property type="match status" value="1"/>
</dbReference>
<evidence type="ECO:0000256" key="5">
    <source>
        <dbReference type="ARBA" id="ARBA00022980"/>
    </source>
</evidence>
<evidence type="ECO:0000313" key="9">
    <source>
        <dbReference type="Proteomes" id="UP000019149"/>
    </source>
</evidence>
<comment type="similarity">
    <text evidence="2">In the C-terminal section; belongs to the eukaryotic ribosomal protein eS31 family.</text>
</comment>
<dbReference type="InterPro" id="IPR000626">
    <property type="entry name" value="Ubiquitin-like_dom"/>
</dbReference>
<dbReference type="AlphaFoldDB" id="W6V214"/>
<name>W6V214_ECHGR</name>
<sequence>MRLFLRRVDGSTLSFHCDEDKSVFDVKRCIESMEGIPCSLQSLSLNGFLLNDYATLKDCCDSEIAQVDLNVNLLGGAKKRKKKVYTTPKKIKRKPKKVKLATLKFYQVEPNGKLNRLRRECPNKECGAGVFMASHFDREYCGKCGLTYRHGAQQKIPESLVRSEYPFLMLLIIVDECVGACVLLQFMTFSISAAPTTSYSKETRMDDIDATCTGIYTSSQKQIDKSEETRDALLSYCYNHRITEVLIHSYDLKLFRMLK</sequence>
<dbReference type="GO" id="GO:0003735">
    <property type="term" value="F:structural constituent of ribosome"/>
    <property type="evidence" value="ECO:0007669"/>
    <property type="project" value="InterPro"/>
</dbReference>
<dbReference type="Gene3D" id="3.10.20.90">
    <property type="entry name" value="Phosphatidylinositol 3-kinase Catalytic Subunit, Chain A, domain 1"/>
    <property type="match status" value="1"/>
</dbReference>
<evidence type="ECO:0000313" key="8">
    <source>
        <dbReference type="EMBL" id="EUB64992.1"/>
    </source>
</evidence>
<dbReference type="Proteomes" id="UP000019149">
    <property type="component" value="Unassembled WGS sequence"/>
</dbReference>
<organism evidence="8 9">
    <name type="scientific">Echinococcus granulosus</name>
    <name type="common">Hydatid tapeworm</name>
    <dbReference type="NCBI Taxonomy" id="6210"/>
    <lineage>
        <taxon>Eukaryota</taxon>
        <taxon>Metazoa</taxon>
        <taxon>Spiralia</taxon>
        <taxon>Lophotrochozoa</taxon>
        <taxon>Platyhelminthes</taxon>
        <taxon>Cestoda</taxon>
        <taxon>Eucestoda</taxon>
        <taxon>Cyclophyllidea</taxon>
        <taxon>Taeniidae</taxon>
        <taxon>Echinococcus</taxon>
        <taxon>Echinococcus granulosus group</taxon>
    </lineage>
</organism>
<dbReference type="EMBL" id="APAU02000001">
    <property type="protein sequence ID" value="EUB64992.1"/>
    <property type="molecule type" value="Genomic_DNA"/>
</dbReference>
<keyword evidence="4" id="KW-0862">Zinc</keyword>
<feature type="domain" description="Ubiquitin-like" evidence="7">
    <location>
        <begin position="1"/>
        <end position="76"/>
    </location>
</feature>
<dbReference type="SUPFAM" id="SSF57829">
    <property type="entry name" value="Zn-binding ribosomal proteins"/>
    <property type="match status" value="1"/>
</dbReference>
<dbReference type="InterPro" id="IPR029071">
    <property type="entry name" value="Ubiquitin-like_domsf"/>
</dbReference>
<evidence type="ECO:0000256" key="1">
    <source>
        <dbReference type="ARBA" id="ARBA00008373"/>
    </source>
</evidence>
<evidence type="ECO:0000256" key="2">
    <source>
        <dbReference type="ARBA" id="ARBA00009891"/>
    </source>
</evidence>
<dbReference type="InterPro" id="IPR002906">
    <property type="entry name" value="Ribosomal_eS31"/>
</dbReference>
<proteinExistence type="inferred from homology"/>
<keyword evidence="9" id="KW-1185">Reference proteome</keyword>
<keyword evidence="6" id="KW-0687">Ribonucleoprotein</keyword>
<accession>W6V214</accession>
<dbReference type="Pfam" id="PF00240">
    <property type="entry name" value="ubiquitin"/>
    <property type="match status" value="1"/>
</dbReference>
<comment type="similarity">
    <text evidence="1">In the N-terminal section; belongs to the ubiquitin family.</text>
</comment>
<dbReference type="InterPro" id="IPR038582">
    <property type="entry name" value="Ribosomal_eS31_euk-type_sf"/>
</dbReference>
<reference evidence="8 9" key="1">
    <citation type="journal article" date="2013" name="Nat. Genet.">
        <title>The genome of the hydatid tapeworm Echinococcus granulosus.</title>
        <authorList>
            <person name="Zheng H."/>
            <person name="Zhang W."/>
            <person name="Zhang L."/>
            <person name="Zhang Z."/>
            <person name="Li J."/>
            <person name="Lu G."/>
            <person name="Zhu Y."/>
            <person name="Wang Y."/>
            <person name="Huang Y."/>
            <person name="Liu J."/>
            <person name="Kang H."/>
            <person name="Chen J."/>
            <person name="Wang L."/>
            <person name="Chen A."/>
            <person name="Yu S."/>
            <person name="Gao Z."/>
            <person name="Jin L."/>
            <person name="Gu W."/>
            <person name="Wang Z."/>
            <person name="Zhao L."/>
            <person name="Shi B."/>
            <person name="Wen H."/>
            <person name="Lin R."/>
            <person name="Jones M.K."/>
            <person name="Brejova B."/>
            <person name="Vinar T."/>
            <person name="Zhao G."/>
            <person name="McManus D.P."/>
            <person name="Chen Z."/>
            <person name="Zhou Y."/>
            <person name="Wang S."/>
        </authorList>
    </citation>
    <scope>NUCLEOTIDE SEQUENCE [LARGE SCALE GENOMIC DNA]</scope>
</reference>
<dbReference type="GeneID" id="36335976"/>
<evidence type="ECO:0000256" key="6">
    <source>
        <dbReference type="ARBA" id="ARBA00023274"/>
    </source>
</evidence>
<dbReference type="RefSeq" id="XP_024356188.1">
    <property type="nucleotide sequence ID" value="XM_024489510.1"/>
</dbReference>
<dbReference type="SMART" id="SM01402">
    <property type="entry name" value="Ribosomal_S27"/>
    <property type="match status" value="1"/>
</dbReference>
<evidence type="ECO:0000256" key="3">
    <source>
        <dbReference type="ARBA" id="ARBA00022499"/>
    </source>
</evidence>
<protein>
    <submittedName>
        <fullName evidence="8">40S ribosomal protein S27a</fullName>
    </submittedName>
</protein>
<dbReference type="GO" id="GO:0005840">
    <property type="term" value="C:ribosome"/>
    <property type="evidence" value="ECO:0007669"/>
    <property type="project" value="UniProtKB-KW"/>
</dbReference>
<dbReference type="KEGG" id="egl:EGR_00261"/>
<dbReference type="Gene3D" id="6.20.50.150">
    <property type="match status" value="1"/>
</dbReference>